<dbReference type="InterPro" id="IPR036390">
    <property type="entry name" value="WH_DNA-bd_sf"/>
</dbReference>
<dbReference type="InterPro" id="IPR018490">
    <property type="entry name" value="cNMP-bd_dom_sf"/>
</dbReference>
<dbReference type="InterPro" id="IPR000595">
    <property type="entry name" value="cNMP-bd_dom"/>
</dbReference>
<dbReference type="InterPro" id="IPR014710">
    <property type="entry name" value="RmlC-like_jellyroll"/>
</dbReference>
<protein>
    <submittedName>
        <fullName evidence="7">CRP/FNR family transcriptional regulator</fullName>
    </submittedName>
</protein>
<dbReference type="Pfam" id="PF00027">
    <property type="entry name" value="cNMP_binding"/>
    <property type="match status" value="1"/>
</dbReference>
<proteinExistence type="predicted"/>
<dbReference type="SMART" id="SM00419">
    <property type="entry name" value="HTH_CRP"/>
    <property type="match status" value="1"/>
</dbReference>
<dbReference type="GO" id="GO:0003700">
    <property type="term" value="F:DNA-binding transcription factor activity"/>
    <property type="evidence" value="ECO:0007669"/>
    <property type="project" value="TreeGrafter"/>
</dbReference>
<keyword evidence="4" id="KW-0804">Transcription</keyword>
<keyword evidence="2" id="KW-0238">DNA-binding</keyword>
<evidence type="ECO:0000256" key="2">
    <source>
        <dbReference type="ARBA" id="ARBA00023125"/>
    </source>
</evidence>
<dbReference type="PANTHER" id="PTHR24567:SF74">
    <property type="entry name" value="HTH-TYPE TRANSCRIPTIONAL REGULATOR ARCR"/>
    <property type="match status" value="1"/>
</dbReference>
<dbReference type="SMART" id="SM00100">
    <property type="entry name" value="cNMP"/>
    <property type="match status" value="1"/>
</dbReference>
<name>A0A7X0HV12_9BACI</name>
<dbReference type="SUPFAM" id="SSF46785">
    <property type="entry name" value="Winged helix' DNA-binding domain"/>
    <property type="match status" value="1"/>
</dbReference>
<keyword evidence="3" id="KW-0010">Activator</keyword>
<dbReference type="InterPro" id="IPR036388">
    <property type="entry name" value="WH-like_DNA-bd_sf"/>
</dbReference>
<dbReference type="GO" id="GO:0003677">
    <property type="term" value="F:DNA binding"/>
    <property type="evidence" value="ECO:0007669"/>
    <property type="project" value="UniProtKB-KW"/>
</dbReference>
<dbReference type="Gene3D" id="1.10.10.10">
    <property type="entry name" value="Winged helix-like DNA-binding domain superfamily/Winged helix DNA-binding domain"/>
    <property type="match status" value="1"/>
</dbReference>
<dbReference type="EMBL" id="JACHGK010000021">
    <property type="protein sequence ID" value="MBB6447409.1"/>
    <property type="molecule type" value="Genomic_DNA"/>
</dbReference>
<evidence type="ECO:0000313" key="7">
    <source>
        <dbReference type="EMBL" id="MBB6447409.1"/>
    </source>
</evidence>
<evidence type="ECO:0000259" key="5">
    <source>
        <dbReference type="PROSITE" id="PS50042"/>
    </source>
</evidence>
<evidence type="ECO:0000313" key="8">
    <source>
        <dbReference type="Proteomes" id="UP000531594"/>
    </source>
</evidence>
<dbReference type="RefSeq" id="WP_184529334.1">
    <property type="nucleotide sequence ID" value="NZ_JACHGK010000021.1"/>
</dbReference>
<dbReference type="Pfam" id="PF13545">
    <property type="entry name" value="HTH_Crp_2"/>
    <property type="match status" value="1"/>
</dbReference>
<organism evidence="7 8">
    <name type="scientific">Bacillus benzoevorans</name>
    <dbReference type="NCBI Taxonomy" id="1456"/>
    <lineage>
        <taxon>Bacteria</taxon>
        <taxon>Bacillati</taxon>
        <taxon>Bacillota</taxon>
        <taxon>Bacilli</taxon>
        <taxon>Bacillales</taxon>
        <taxon>Bacillaceae</taxon>
        <taxon>Bacillus</taxon>
    </lineage>
</organism>
<evidence type="ECO:0000256" key="3">
    <source>
        <dbReference type="ARBA" id="ARBA00023159"/>
    </source>
</evidence>
<evidence type="ECO:0000259" key="6">
    <source>
        <dbReference type="PROSITE" id="PS51063"/>
    </source>
</evidence>
<dbReference type="Gene3D" id="2.60.120.10">
    <property type="entry name" value="Jelly Rolls"/>
    <property type="match status" value="1"/>
</dbReference>
<dbReference type="PROSITE" id="PS50042">
    <property type="entry name" value="CNMP_BINDING_3"/>
    <property type="match status" value="1"/>
</dbReference>
<dbReference type="Proteomes" id="UP000531594">
    <property type="component" value="Unassembled WGS sequence"/>
</dbReference>
<sequence length="221" mass="25096">MNGLSGLNCLNGLSSKKLLELGKKCFRKQYDKGSFLYKPGETNDYVYIVEKGKFLAYRLTNCGKPCASRRLNEGEIIGEEDILSCPIRDSYVESITDSQCILISRMEYEELLYHYPEFTRSRLEGLSIRIKETEQMMQAIAYSSVSKRLLLLLSEVGKQTGQNSNQEIKFHSDMSHHDLAAMIGSTRETVTSNLSSLQREGVIAVNGKQISIKKDKLERYL</sequence>
<dbReference type="AlphaFoldDB" id="A0A7X0HV12"/>
<dbReference type="GO" id="GO:0005829">
    <property type="term" value="C:cytosol"/>
    <property type="evidence" value="ECO:0007669"/>
    <property type="project" value="TreeGrafter"/>
</dbReference>
<dbReference type="InterPro" id="IPR012318">
    <property type="entry name" value="HTH_CRP"/>
</dbReference>
<dbReference type="SUPFAM" id="SSF51206">
    <property type="entry name" value="cAMP-binding domain-like"/>
    <property type="match status" value="1"/>
</dbReference>
<keyword evidence="1" id="KW-0805">Transcription regulation</keyword>
<comment type="caution">
    <text evidence="7">The sequence shown here is derived from an EMBL/GenBank/DDBJ whole genome shotgun (WGS) entry which is preliminary data.</text>
</comment>
<feature type="domain" description="Cyclic nucleotide-binding" evidence="5">
    <location>
        <begin position="9"/>
        <end position="129"/>
    </location>
</feature>
<dbReference type="PROSITE" id="PS51063">
    <property type="entry name" value="HTH_CRP_2"/>
    <property type="match status" value="1"/>
</dbReference>
<dbReference type="PANTHER" id="PTHR24567">
    <property type="entry name" value="CRP FAMILY TRANSCRIPTIONAL REGULATORY PROTEIN"/>
    <property type="match status" value="1"/>
</dbReference>
<reference evidence="7 8" key="1">
    <citation type="submission" date="2020-08" db="EMBL/GenBank/DDBJ databases">
        <title>Genomic Encyclopedia of Type Strains, Phase IV (KMG-IV): sequencing the most valuable type-strain genomes for metagenomic binning, comparative biology and taxonomic classification.</title>
        <authorList>
            <person name="Goeker M."/>
        </authorList>
    </citation>
    <scope>NUCLEOTIDE SEQUENCE [LARGE SCALE GENOMIC DNA]</scope>
    <source>
        <strain evidence="7 8">DSM 5391</strain>
    </source>
</reference>
<accession>A0A7X0HV12</accession>
<evidence type="ECO:0000256" key="4">
    <source>
        <dbReference type="ARBA" id="ARBA00023163"/>
    </source>
</evidence>
<gene>
    <name evidence="7" type="ORF">HNR53_004089</name>
</gene>
<dbReference type="InterPro" id="IPR050397">
    <property type="entry name" value="Env_Response_Regulators"/>
</dbReference>
<evidence type="ECO:0000256" key="1">
    <source>
        <dbReference type="ARBA" id="ARBA00023015"/>
    </source>
</evidence>
<dbReference type="CDD" id="cd00038">
    <property type="entry name" value="CAP_ED"/>
    <property type="match status" value="1"/>
</dbReference>
<keyword evidence="8" id="KW-1185">Reference proteome</keyword>
<feature type="domain" description="HTH crp-type" evidence="6">
    <location>
        <begin position="143"/>
        <end position="216"/>
    </location>
</feature>